<keyword evidence="10" id="KW-1133">Transmembrane helix</keyword>
<keyword evidence="9" id="KW-0443">Lipid metabolism</keyword>
<evidence type="ECO:0000256" key="10">
    <source>
        <dbReference type="SAM" id="Phobius"/>
    </source>
</evidence>
<dbReference type="PANTHER" id="PTHR42724:SF1">
    <property type="entry name" value="TETRAACYLDISACCHARIDE 4'-KINASE, MITOCHONDRIAL-RELATED"/>
    <property type="match status" value="1"/>
</dbReference>
<keyword evidence="10" id="KW-0472">Membrane</keyword>
<dbReference type="Proteomes" id="UP000829196">
    <property type="component" value="Unassembled WGS sequence"/>
</dbReference>
<protein>
    <recommendedName>
        <fullName evidence="2">tetraacyldisaccharide 4'-kinase</fullName>
        <ecNumber evidence="2">2.7.1.130</ecNumber>
    </recommendedName>
</protein>
<organism evidence="11 12">
    <name type="scientific">Dendrobium nobile</name>
    <name type="common">Orchid</name>
    <dbReference type="NCBI Taxonomy" id="94219"/>
    <lineage>
        <taxon>Eukaryota</taxon>
        <taxon>Viridiplantae</taxon>
        <taxon>Streptophyta</taxon>
        <taxon>Embryophyta</taxon>
        <taxon>Tracheophyta</taxon>
        <taxon>Spermatophyta</taxon>
        <taxon>Magnoliopsida</taxon>
        <taxon>Liliopsida</taxon>
        <taxon>Asparagales</taxon>
        <taxon>Orchidaceae</taxon>
        <taxon>Epidendroideae</taxon>
        <taxon>Malaxideae</taxon>
        <taxon>Dendrobiinae</taxon>
        <taxon>Dendrobium</taxon>
    </lineage>
</organism>
<keyword evidence="7" id="KW-0418">Kinase</keyword>
<sequence length="421" mass="47997">MEKLRATVAQIAATADKRLPELPVLHRSLLPLLSLASCFYRLYLYLRRRLYLSALLRCRRQNHYLIFVFYLHHLYWVMTIIYIFLFRFPVPVISVGNLTWGGNGKTPMVEFIARYLDELGIPPLILSRGYAGGDEAKMLQRHLSKTSVKIGVGANRSAAAAEMFERYGCMELGSVLHSEAPLSPFKSGPHLRTEMIGVVLLDDGMQHWSLFRNVEVVMINGLSPWGNNHLIPRGSLREPLDALCRAHIGVIHHADLVSGTRLKNIVSTVQKIHPSLPIFFSRLSPMFLFEVKNPHSKLPLALAINMVILCVSAIGFPDAFIRGIEELGPLHVDRLDFSDHHSIELNDINLIRKILTRLQIRFGVKVIVLVTEKDYDRDPNILREVDDFQIMVLCSSLQIMPFEDRTEEDFRMNLKKLLLST</sequence>
<keyword evidence="4" id="KW-0441">Lipid A biosynthesis</keyword>
<dbReference type="AlphaFoldDB" id="A0A8T3ANY0"/>
<dbReference type="OrthoDB" id="10266567at2759"/>
<gene>
    <name evidence="11" type="ORF">KFK09_021135</name>
</gene>
<dbReference type="InterPro" id="IPR003758">
    <property type="entry name" value="LpxK"/>
</dbReference>
<keyword evidence="8" id="KW-0067">ATP-binding</keyword>
<evidence type="ECO:0000256" key="1">
    <source>
        <dbReference type="ARBA" id="ARBA00004870"/>
    </source>
</evidence>
<dbReference type="EMBL" id="JAGYWB010000015">
    <property type="protein sequence ID" value="KAI0497897.1"/>
    <property type="molecule type" value="Genomic_DNA"/>
</dbReference>
<keyword evidence="3" id="KW-0444">Lipid biosynthesis</keyword>
<dbReference type="Pfam" id="PF02606">
    <property type="entry name" value="LpxK"/>
    <property type="match status" value="2"/>
</dbReference>
<dbReference type="GO" id="GO:0016020">
    <property type="term" value="C:membrane"/>
    <property type="evidence" value="ECO:0007669"/>
    <property type="project" value="GOC"/>
</dbReference>
<dbReference type="EC" id="2.7.1.130" evidence="2"/>
<dbReference type="HAMAP" id="MF_00409">
    <property type="entry name" value="LpxK"/>
    <property type="match status" value="1"/>
</dbReference>
<comment type="caution">
    <text evidence="11">The sequence shown here is derived from an EMBL/GenBank/DDBJ whole genome shotgun (WGS) entry which is preliminary data.</text>
</comment>
<evidence type="ECO:0000313" key="12">
    <source>
        <dbReference type="Proteomes" id="UP000829196"/>
    </source>
</evidence>
<keyword evidence="6" id="KW-0547">Nucleotide-binding</keyword>
<evidence type="ECO:0000256" key="6">
    <source>
        <dbReference type="ARBA" id="ARBA00022741"/>
    </source>
</evidence>
<name>A0A8T3ANY0_DENNO</name>
<evidence type="ECO:0000256" key="5">
    <source>
        <dbReference type="ARBA" id="ARBA00022679"/>
    </source>
</evidence>
<evidence type="ECO:0000256" key="2">
    <source>
        <dbReference type="ARBA" id="ARBA00012071"/>
    </source>
</evidence>
<dbReference type="GO" id="GO:0005524">
    <property type="term" value="F:ATP binding"/>
    <property type="evidence" value="ECO:0007669"/>
    <property type="project" value="UniProtKB-KW"/>
</dbReference>
<evidence type="ECO:0000256" key="4">
    <source>
        <dbReference type="ARBA" id="ARBA00022556"/>
    </source>
</evidence>
<dbReference type="PANTHER" id="PTHR42724">
    <property type="entry name" value="TETRAACYLDISACCHARIDE 4'-KINASE"/>
    <property type="match status" value="1"/>
</dbReference>
<comment type="pathway">
    <text evidence="1">Glycolipid biosynthesis; lipid IV(A) biosynthesis; lipid IV(A) from (3R)-3-hydroxytetradecanoyl-[acyl-carrier-protein] and UDP-N-acetyl-alpha-D-glucosamine: step 6/6.</text>
</comment>
<keyword evidence="5" id="KW-0808">Transferase</keyword>
<keyword evidence="12" id="KW-1185">Reference proteome</keyword>
<evidence type="ECO:0000313" key="11">
    <source>
        <dbReference type="EMBL" id="KAI0497897.1"/>
    </source>
</evidence>
<accession>A0A8T3ANY0</accession>
<keyword evidence="10" id="KW-0812">Transmembrane</keyword>
<feature type="transmembrane region" description="Helical" evidence="10">
    <location>
        <begin position="64"/>
        <end position="85"/>
    </location>
</feature>
<feature type="transmembrane region" description="Helical" evidence="10">
    <location>
        <begin position="24"/>
        <end position="43"/>
    </location>
</feature>
<proteinExistence type="inferred from homology"/>
<evidence type="ECO:0000256" key="3">
    <source>
        <dbReference type="ARBA" id="ARBA00022516"/>
    </source>
</evidence>
<dbReference type="NCBIfam" id="TIGR00682">
    <property type="entry name" value="lpxK"/>
    <property type="match status" value="1"/>
</dbReference>
<dbReference type="GO" id="GO:0009245">
    <property type="term" value="P:lipid A biosynthetic process"/>
    <property type="evidence" value="ECO:0007669"/>
    <property type="project" value="UniProtKB-KW"/>
</dbReference>
<evidence type="ECO:0000256" key="7">
    <source>
        <dbReference type="ARBA" id="ARBA00022777"/>
    </source>
</evidence>
<evidence type="ECO:0000256" key="9">
    <source>
        <dbReference type="ARBA" id="ARBA00023098"/>
    </source>
</evidence>
<evidence type="ECO:0000256" key="8">
    <source>
        <dbReference type="ARBA" id="ARBA00022840"/>
    </source>
</evidence>
<dbReference type="GO" id="GO:0009029">
    <property type="term" value="F:lipid-A 4'-kinase activity"/>
    <property type="evidence" value="ECO:0007669"/>
    <property type="project" value="UniProtKB-EC"/>
</dbReference>
<reference evidence="11" key="1">
    <citation type="journal article" date="2022" name="Front. Genet.">
        <title>Chromosome-Scale Assembly of the Dendrobium nobile Genome Provides Insights Into the Molecular Mechanism of the Biosynthesis of the Medicinal Active Ingredient of Dendrobium.</title>
        <authorList>
            <person name="Xu Q."/>
            <person name="Niu S.-C."/>
            <person name="Li K.-L."/>
            <person name="Zheng P.-J."/>
            <person name="Zhang X.-J."/>
            <person name="Jia Y."/>
            <person name="Liu Y."/>
            <person name="Niu Y.-X."/>
            <person name="Yu L.-H."/>
            <person name="Chen D.-F."/>
            <person name="Zhang G.-Q."/>
        </authorList>
    </citation>
    <scope>NUCLEOTIDE SEQUENCE</scope>
    <source>
        <tissue evidence="11">Leaf</tissue>
    </source>
</reference>